<proteinExistence type="predicted"/>
<dbReference type="GO" id="GO:0046256">
    <property type="term" value="P:2,4,6-trinitrotoluene catabolic process"/>
    <property type="evidence" value="ECO:0007669"/>
    <property type="project" value="TreeGrafter"/>
</dbReference>
<dbReference type="RefSeq" id="WP_154435444.1">
    <property type="nucleotide sequence ID" value="NZ_VUNC01000005.1"/>
</dbReference>
<dbReference type="InterPro" id="IPR000415">
    <property type="entry name" value="Nitroreductase-like"/>
</dbReference>
<dbReference type="CDD" id="cd02136">
    <property type="entry name" value="PnbA_NfnB-like"/>
    <property type="match status" value="1"/>
</dbReference>
<dbReference type="EMBL" id="VUNC01000005">
    <property type="protein sequence ID" value="MST72874.1"/>
    <property type="molecule type" value="Genomic_DNA"/>
</dbReference>
<dbReference type="Proteomes" id="UP000469325">
    <property type="component" value="Unassembled WGS sequence"/>
</dbReference>
<dbReference type="InterPro" id="IPR029479">
    <property type="entry name" value="Nitroreductase"/>
</dbReference>
<dbReference type="SUPFAM" id="SSF55469">
    <property type="entry name" value="FMN-dependent nitroreductase-like"/>
    <property type="match status" value="1"/>
</dbReference>
<evidence type="ECO:0000313" key="4">
    <source>
        <dbReference type="Proteomes" id="UP000469325"/>
    </source>
</evidence>
<dbReference type="PANTHER" id="PTHR23026:SF125">
    <property type="entry name" value="OXYGEN-INSENSITIVE NAD(P)H NITROREDUCTASE"/>
    <property type="match status" value="1"/>
</dbReference>
<dbReference type="Gene3D" id="3.40.109.10">
    <property type="entry name" value="NADH Oxidase"/>
    <property type="match status" value="1"/>
</dbReference>
<organism evidence="3 4">
    <name type="scientific">Olsenella porci</name>
    <dbReference type="NCBI Taxonomy" id="2652279"/>
    <lineage>
        <taxon>Bacteria</taxon>
        <taxon>Bacillati</taxon>
        <taxon>Actinomycetota</taxon>
        <taxon>Coriobacteriia</taxon>
        <taxon>Coriobacteriales</taxon>
        <taxon>Atopobiaceae</taxon>
        <taxon>Olsenella</taxon>
    </lineage>
</organism>
<dbReference type="InterPro" id="IPR050627">
    <property type="entry name" value="Nitroreductase/BluB"/>
</dbReference>
<keyword evidence="4" id="KW-1185">Reference proteome</keyword>
<dbReference type="GO" id="GO:0046857">
    <property type="term" value="F:oxidoreductase activity, acting on other nitrogenous compounds as donors, with NAD or NADP as acceptor"/>
    <property type="evidence" value="ECO:0007669"/>
    <property type="project" value="TreeGrafter"/>
</dbReference>
<dbReference type="PANTHER" id="PTHR23026">
    <property type="entry name" value="NADPH NITROREDUCTASE"/>
    <property type="match status" value="1"/>
</dbReference>
<dbReference type="Pfam" id="PF00881">
    <property type="entry name" value="Nitroreductase"/>
    <property type="match status" value="1"/>
</dbReference>
<reference evidence="3 4" key="1">
    <citation type="submission" date="2019-08" db="EMBL/GenBank/DDBJ databases">
        <title>In-depth cultivation of the pig gut microbiome towards novel bacterial diversity and tailored functional studies.</title>
        <authorList>
            <person name="Wylensek D."/>
            <person name="Hitch T.C.A."/>
            <person name="Clavel T."/>
        </authorList>
    </citation>
    <scope>NUCLEOTIDE SEQUENCE [LARGE SCALE GENOMIC DNA]</scope>
    <source>
        <strain evidence="3 4">CA-Schmier-601-WT-1</strain>
    </source>
</reference>
<sequence length="175" mass="19136">MNEVIQNMMDRRSVRSYSSRPVSRELVEQVIQAGLWAPSGMGQQSPIVVAVTNPELRDRLAEANRRIMGAPEGADPFYGAPVVLVVLADKARPTHVYDGSLAIGNMLNAAHSLGLGSCWIHRAREEFEEGEFKALLGELGVTGDYEGIGHVILGYAADEPKAPAPRRPNRVFWAE</sequence>
<protein>
    <submittedName>
        <fullName evidence="3">Nitroreductase family protein</fullName>
    </submittedName>
</protein>
<dbReference type="AlphaFoldDB" id="A0A6N7XPG1"/>
<evidence type="ECO:0000313" key="3">
    <source>
        <dbReference type="EMBL" id="MST72874.1"/>
    </source>
</evidence>
<evidence type="ECO:0000259" key="2">
    <source>
        <dbReference type="Pfam" id="PF00881"/>
    </source>
</evidence>
<feature type="domain" description="Nitroreductase" evidence="2">
    <location>
        <begin position="9"/>
        <end position="155"/>
    </location>
</feature>
<gene>
    <name evidence="3" type="ORF">FYJ68_07115</name>
</gene>
<accession>A0A6N7XPG1</accession>
<name>A0A6N7XPG1_9ACTN</name>
<dbReference type="GO" id="GO:0005829">
    <property type="term" value="C:cytosol"/>
    <property type="evidence" value="ECO:0007669"/>
    <property type="project" value="TreeGrafter"/>
</dbReference>
<comment type="caution">
    <text evidence="3">The sequence shown here is derived from an EMBL/GenBank/DDBJ whole genome shotgun (WGS) entry which is preliminary data.</text>
</comment>
<evidence type="ECO:0000256" key="1">
    <source>
        <dbReference type="ARBA" id="ARBA00023027"/>
    </source>
</evidence>
<keyword evidence="1" id="KW-0520">NAD</keyword>